<comment type="caution">
    <text evidence="1">The sequence shown here is derived from an EMBL/GenBank/DDBJ whole genome shotgun (WGS) entry which is preliminary data.</text>
</comment>
<evidence type="ECO:0000313" key="1">
    <source>
        <dbReference type="EMBL" id="TNN31299.1"/>
    </source>
</evidence>
<organism evidence="1 2">
    <name type="scientific">Liparis tanakae</name>
    <name type="common">Tanaka's snailfish</name>
    <dbReference type="NCBI Taxonomy" id="230148"/>
    <lineage>
        <taxon>Eukaryota</taxon>
        <taxon>Metazoa</taxon>
        <taxon>Chordata</taxon>
        <taxon>Craniata</taxon>
        <taxon>Vertebrata</taxon>
        <taxon>Euteleostomi</taxon>
        <taxon>Actinopterygii</taxon>
        <taxon>Neopterygii</taxon>
        <taxon>Teleostei</taxon>
        <taxon>Neoteleostei</taxon>
        <taxon>Acanthomorphata</taxon>
        <taxon>Eupercaria</taxon>
        <taxon>Perciformes</taxon>
        <taxon>Cottioidei</taxon>
        <taxon>Cottales</taxon>
        <taxon>Liparidae</taxon>
        <taxon>Liparis</taxon>
    </lineage>
</organism>
<dbReference type="AlphaFoldDB" id="A0A4Z2ER74"/>
<accession>A0A4Z2ER74</accession>
<dbReference type="EMBL" id="SRLO01003605">
    <property type="protein sequence ID" value="TNN31299.1"/>
    <property type="molecule type" value="Genomic_DNA"/>
</dbReference>
<gene>
    <name evidence="1" type="ORF">EYF80_058550</name>
</gene>
<reference evidence="1 2" key="1">
    <citation type="submission" date="2019-03" db="EMBL/GenBank/DDBJ databases">
        <title>First draft genome of Liparis tanakae, snailfish: a comprehensive survey of snailfish specific genes.</title>
        <authorList>
            <person name="Kim W."/>
            <person name="Song I."/>
            <person name="Jeong J.-H."/>
            <person name="Kim D."/>
            <person name="Kim S."/>
            <person name="Ryu S."/>
            <person name="Song J.Y."/>
            <person name="Lee S.K."/>
        </authorList>
    </citation>
    <scope>NUCLEOTIDE SEQUENCE [LARGE SCALE GENOMIC DNA]</scope>
    <source>
        <tissue evidence="1">Muscle</tissue>
    </source>
</reference>
<protein>
    <submittedName>
        <fullName evidence="1">Uncharacterized protein</fullName>
    </submittedName>
</protein>
<sequence>MKSSTGGELFKETTADRRSGCRRTVQTLYCRRPASFPGSFGAVAAERDGYNNRCSGTRPCAALSSSIGPLGKPPGPRLTFLFPSQNHSDSNTFTFLPAATTPIVC</sequence>
<dbReference type="Proteomes" id="UP000314294">
    <property type="component" value="Unassembled WGS sequence"/>
</dbReference>
<keyword evidence="2" id="KW-1185">Reference proteome</keyword>
<name>A0A4Z2ER74_9TELE</name>
<evidence type="ECO:0000313" key="2">
    <source>
        <dbReference type="Proteomes" id="UP000314294"/>
    </source>
</evidence>
<proteinExistence type="predicted"/>